<feature type="domain" description="DUF4859" evidence="2">
    <location>
        <begin position="73"/>
        <end position="188"/>
    </location>
</feature>
<gene>
    <name evidence="3" type="ORF">BZG01_07735</name>
</gene>
<evidence type="ECO:0000259" key="2">
    <source>
        <dbReference type="Pfam" id="PF16151"/>
    </source>
</evidence>
<feature type="chain" id="PRO_5014975599" evidence="1">
    <location>
        <begin position="22"/>
        <end position="483"/>
    </location>
</feature>
<protein>
    <submittedName>
        <fullName evidence="3">DUF4859 domain-containing protein</fullName>
    </submittedName>
</protein>
<reference evidence="3 4" key="1">
    <citation type="journal article" date="2017" name="Front. Microbiol.">
        <title>Labilibaculum manganireducens gen. nov., sp. nov. and Labilibaculum filiforme sp. nov., Novel Bacteroidetes Isolated from Subsurface Sediments of the Baltic Sea.</title>
        <authorList>
            <person name="Vandieken V."/>
            <person name="Marshall I.P."/>
            <person name="Niemann H."/>
            <person name="Engelen B."/>
            <person name="Cypionka H."/>
        </authorList>
    </citation>
    <scope>NUCLEOTIDE SEQUENCE [LARGE SCALE GENOMIC DNA]</scope>
    <source>
        <strain evidence="3 4">59.10-2M</strain>
    </source>
</reference>
<accession>A0A2N3IAF9</accession>
<keyword evidence="4" id="KW-1185">Reference proteome</keyword>
<keyword evidence="1" id="KW-0732">Signal</keyword>
<organism evidence="3 4">
    <name type="scientific">Labilibaculum manganireducens</name>
    <dbReference type="NCBI Taxonomy" id="1940525"/>
    <lineage>
        <taxon>Bacteria</taxon>
        <taxon>Pseudomonadati</taxon>
        <taxon>Bacteroidota</taxon>
        <taxon>Bacteroidia</taxon>
        <taxon>Marinilabiliales</taxon>
        <taxon>Marinifilaceae</taxon>
        <taxon>Labilibaculum</taxon>
    </lineage>
</organism>
<feature type="domain" description="DUF4859" evidence="2">
    <location>
        <begin position="366"/>
        <end position="472"/>
    </location>
</feature>
<dbReference type="Proteomes" id="UP000233618">
    <property type="component" value="Unassembled WGS sequence"/>
</dbReference>
<evidence type="ECO:0000313" key="3">
    <source>
        <dbReference type="EMBL" id="PKQ67275.1"/>
    </source>
</evidence>
<dbReference type="RefSeq" id="WP_101309259.1">
    <property type="nucleotide sequence ID" value="NZ_MVDE01000009.1"/>
</dbReference>
<dbReference type="AlphaFoldDB" id="A0A2N3IAF9"/>
<evidence type="ECO:0000313" key="4">
    <source>
        <dbReference type="Proteomes" id="UP000233618"/>
    </source>
</evidence>
<name>A0A2N3IAF9_9BACT</name>
<feature type="signal peptide" evidence="1">
    <location>
        <begin position="1"/>
        <end position="21"/>
    </location>
</feature>
<evidence type="ECO:0000256" key="1">
    <source>
        <dbReference type="SAM" id="SignalP"/>
    </source>
</evidence>
<dbReference type="InterPro" id="IPR032339">
    <property type="entry name" value="DUF4859"/>
</dbReference>
<comment type="caution">
    <text evidence="3">The sequence shown here is derived from an EMBL/GenBank/DDBJ whole genome shotgun (WGS) entry which is preliminary data.</text>
</comment>
<dbReference type="EMBL" id="MVDE01000009">
    <property type="protein sequence ID" value="PKQ67275.1"/>
    <property type="molecule type" value="Genomic_DNA"/>
</dbReference>
<sequence>MKKIHIYIILSMLIAGLFSCADNEDFSSVHEMTADEIAEIARQDSILQAQKEKINADLVLEYSVEITTSKSLYDGAPATVEIDKIAELFGISEEEVLAGINGESGAPEIKGFAIEGTTHADAGSITNTNAPWGHWWDANGDLSEWGENAMVFAEFDTETSVFNVGQYPGHLTDGQTIKIIECLKYNEQRVAVVITINVAAPGQLSATVVSTQDLAINIIPKSSYDPDSLQFNLTQALIDLGVSSMDEVGFVGVNEDGSYNQEIVTGNGFWYDMNGFVGEYGDNASVYSDYGDFSADKISLGQYPGHLTAGQTFVIKYGLLANSKIVMLNVTVNVIAYEDPETAPAGDPEDVVMDVELGKAYSDDYASIQYDVKEILRNAFKKTTYQIYQAIISGDLKLYEGSVGDTDPVYTSDVPGYWIKADGTTGEWAEGLIYLSIGHNETELYLYGGNHPDNAVSGDTVSTKLIAAYNGVTVTLNITYNVE</sequence>
<dbReference type="Pfam" id="PF16151">
    <property type="entry name" value="DUF4859"/>
    <property type="match status" value="3"/>
</dbReference>
<proteinExistence type="predicted"/>
<dbReference type="PROSITE" id="PS51257">
    <property type="entry name" value="PROKAR_LIPOPROTEIN"/>
    <property type="match status" value="1"/>
</dbReference>
<feature type="domain" description="DUF4859" evidence="2">
    <location>
        <begin position="245"/>
        <end position="318"/>
    </location>
</feature>